<dbReference type="Pfam" id="PF21983">
    <property type="entry name" value="NikA-like"/>
    <property type="match status" value="1"/>
</dbReference>
<evidence type="ECO:0000313" key="1">
    <source>
        <dbReference type="EMBL" id="MCI2242294.1"/>
    </source>
</evidence>
<evidence type="ECO:0008006" key="3">
    <source>
        <dbReference type="Google" id="ProtNLM"/>
    </source>
</evidence>
<evidence type="ECO:0000313" key="2">
    <source>
        <dbReference type="Proteomes" id="UP001430755"/>
    </source>
</evidence>
<dbReference type="InterPro" id="IPR053842">
    <property type="entry name" value="NikA-like"/>
</dbReference>
<dbReference type="EMBL" id="JAJMLW010000003">
    <property type="protein sequence ID" value="MCI2242294.1"/>
    <property type="molecule type" value="Genomic_DNA"/>
</dbReference>
<gene>
    <name evidence="1" type="ORF">LPT13_08025</name>
</gene>
<reference evidence="1" key="1">
    <citation type="submission" date="2021-11" db="EMBL/GenBank/DDBJ databases">
        <title>A Novel Adlercreutzia Species, isolated from a Allomyrina dichotoma larva feces.</title>
        <authorList>
            <person name="Suh M.K."/>
        </authorList>
    </citation>
    <scope>NUCLEOTIDE SEQUENCE</scope>
    <source>
        <strain evidence="1">JBNU-10</strain>
    </source>
</reference>
<keyword evidence="2" id="KW-1185">Reference proteome</keyword>
<accession>A0ABS9WHF8</accession>
<proteinExistence type="predicted"/>
<organism evidence="1 2">
    <name type="scientific">Adlercreutzia faecimuris</name>
    <dbReference type="NCBI Taxonomy" id="2897341"/>
    <lineage>
        <taxon>Bacteria</taxon>
        <taxon>Bacillati</taxon>
        <taxon>Actinomycetota</taxon>
        <taxon>Coriobacteriia</taxon>
        <taxon>Eggerthellales</taxon>
        <taxon>Eggerthellaceae</taxon>
        <taxon>Adlercreutzia</taxon>
    </lineage>
</organism>
<name>A0ABS9WHF8_9ACTN</name>
<comment type="caution">
    <text evidence="1">The sequence shown here is derived from an EMBL/GenBank/DDBJ whole genome shotgun (WGS) entry which is preliminary data.</text>
</comment>
<dbReference type="Proteomes" id="UP001430755">
    <property type="component" value="Unassembled WGS sequence"/>
</dbReference>
<dbReference type="RefSeq" id="WP_242165413.1">
    <property type="nucleotide sequence ID" value="NZ_JAJMLW010000003.1"/>
</dbReference>
<sequence>MTIAFRVTKEMNERLNLMVAMSGLTKQDYIMSKLCDMEITVVPSPRALKALRDEMREVCKQLNRLRKGDSPSEHLLETCDLLADVMLGLRGDETRSEIEDEDEILKNMGRC</sequence>
<protein>
    <recommendedName>
        <fullName evidence="3">Mobilization protein</fullName>
    </recommendedName>
</protein>